<proteinExistence type="predicted"/>
<feature type="transmembrane region" description="Helical" evidence="1">
    <location>
        <begin position="51"/>
        <end position="70"/>
    </location>
</feature>
<keyword evidence="1" id="KW-0472">Membrane</keyword>
<feature type="transmembrane region" description="Helical" evidence="1">
    <location>
        <begin position="202"/>
        <end position="222"/>
    </location>
</feature>
<dbReference type="Pfam" id="PF03988">
    <property type="entry name" value="DUF347"/>
    <property type="match status" value="4"/>
</dbReference>
<comment type="caution">
    <text evidence="2">The sequence shown here is derived from an EMBL/GenBank/DDBJ whole genome shotgun (WGS) entry which is preliminary data.</text>
</comment>
<accession>A0A3N2RPH2</accession>
<feature type="transmembrane region" description="Helical" evidence="1">
    <location>
        <begin position="108"/>
        <end position="128"/>
    </location>
</feature>
<keyword evidence="1" id="KW-1133">Transmembrane helix</keyword>
<evidence type="ECO:0008006" key="4">
    <source>
        <dbReference type="Google" id="ProtNLM"/>
    </source>
</evidence>
<gene>
    <name evidence="2" type="ORF">D9T17_00400</name>
</gene>
<evidence type="ECO:0000256" key="1">
    <source>
        <dbReference type="SAM" id="Phobius"/>
    </source>
</evidence>
<dbReference type="RefSeq" id="WP_123645550.1">
    <property type="nucleotide sequence ID" value="NZ_RCTY01000001.1"/>
</dbReference>
<organism evidence="2 3">
    <name type="scientific">Lysobacter enzymogenes</name>
    <dbReference type="NCBI Taxonomy" id="69"/>
    <lineage>
        <taxon>Bacteria</taxon>
        <taxon>Pseudomonadati</taxon>
        <taxon>Pseudomonadota</taxon>
        <taxon>Gammaproteobacteria</taxon>
        <taxon>Lysobacterales</taxon>
        <taxon>Lysobacteraceae</taxon>
        <taxon>Lysobacter</taxon>
    </lineage>
</organism>
<dbReference type="InterPro" id="IPR007136">
    <property type="entry name" value="DUF347"/>
</dbReference>
<dbReference type="AlphaFoldDB" id="A0A3N2RPH2"/>
<sequence>MNAPIAAPSASACVAAATLSKVPRVGAAFWAVKILATTLGETGGDAVSMSMGLGYLLGSVVFAALFALAVWMQIRARAFHPFLYWAAILASTMVGTTLADFADRSLGIGYSGGAALLLALLLAALWAWHRSLGSIAVESVAGPRAEGFYWLTIMCSQTLGTALGDWAADTAGLGYLGGIGVFALALAVVAALYRWNAVSRTASFWAAFVLTRPLGAVVGDFLDKPLASGGLELSRYSASLVLAGLIVALLWLLPQRAAQRAH</sequence>
<evidence type="ECO:0000313" key="3">
    <source>
        <dbReference type="Proteomes" id="UP000275910"/>
    </source>
</evidence>
<keyword evidence="1" id="KW-0812">Transmembrane</keyword>
<evidence type="ECO:0000313" key="2">
    <source>
        <dbReference type="EMBL" id="ROU09328.1"/>
    </source>
</evidence>
<protein>
    <recommendedName>
        <fullName evidence="4">Membrane-anchored protein</fullName>
    </recommendedName>
</protein>
<reference evidence="2 3" key="1">
    <citation type="submission" date="2018-10" db="EMBL/GenBank/DDBJ databases">
        <title>The genome of Lysobacter enzymogenes OH11.</title>
        <authorList>
            <person name="Liu F."/>
            <person name="Zhao Y."/>
            <person name="Qian G."/>
            <person name="Chen Y."/>
            <person name="Xu H."/>
        </authorList>
    </citation>
    <scope>NUCLEOTIDE SEQUENCE [LARGE SCALE GENOMIC DNA]</scope>
    <source>
        <strain evidence="2 3">OH11</strain>
    </source>
</reference>
<dbReference type="Proteomes" id="UP000275910">
    <property type="component" value="Unassembled WGS sequence"/>
</dbReference>
<name>A0A3N2RPH2_LYSEN</name>
<feature type="transmembrane region" description="Helical" evidence="1">
    <location>
        <begin position="173"/>
        <end position="195"/>
    </location>
</feature>
<feature type="transmembrane region" description="Helical" evidence="1">
    <location>
        <begin position="82"/>
        <end position="102"/>
    </location>
</feature>
<feature type="transmembrane region" description="Helical" evidence="1">
    <location>
        <begin position="234"/>
        <end position="253"/>
    </location>
</feature>
<dbReference type="EMBL" id="RCTY01000001">
    <property type="protein sequence ID" value="ROU09328.1"/>
    <property type="molecule type" value="Genomic_DNA"/>
</dbReference>